<dbReference type="AlphaFoldDB" id="A0A921V303"/>
<dbReference type="OMA" id="NERTMFY"/>
<dbReference type="Pfam" id="PF25879">
    <property type="entry name" value="WHD_LYAR"/>
    <property type="match status" value="1"/>
</dbReference>
<dbReference type="GO" id="GO:0003676">
    <property type="term" value="F:nucleic acid binding"/>
    <property type="evidence" value="ECO:0007669"/>
    <property type="project" value="InterPro"/>
</dbReference>
<dbReference type="GO" id="GO:0005730">
    <property type="term" value="C:nucleolus"/>
    <property type="evidence" value="ECO:0007669"/>
    <property type="project" value="EnsemblPlants"/>
</dbReference>
<dbReference type="SMART" id="SM00443">
    <property type="entry name" value="G_patch"/>
    <property type="match status" value="1"/>
</dbReference>
<reference evidence="5" key="1">
    <citation type="journal article" date="2019" name="BMC Genomics">
        <title>A new reference genome for Sorghum bicolor reveals high levels of sequence similarity between sweet and grain genotypes: implications for the genetics of sugar metabolism.</title>
        <authorList>
            <person name="Cooper E.A."/>
            <person name="Brenton Z.W."/>
            <person name="Flinn B.S."/>
            <person name="Jenkins J."/>
            <person name="Shu S."/>
            <person name="Flowers D."/>
            <person name="Luo F."/>
            <person name="Wang Y."/>
            <person name="Xia P."/>
            <person name="Barry K."/>
            <person name="Daum C."/>
            <person name="Lipzen A."/>
            <person name="Yoshinaga Y."/>
            <person name="Schmutz J."/>
            <person name="Saski C."/>
            <person name="Vermerris W."/>
            <person name="Kresovich S."/>
        </authorList>
    </citation>
    <scope>NUCLEOTIDE SEQUENCE</scope>
</reference>
<feature type="compositionally biased region" description="Basic and acidic residues" evidence="3">
    <location>
        <begin position="102"/>
        <end position="115"/>
    </location>
</feature>
<name>A0A921V303_SORBI</name>
<dbReference type="InterPro" id="IPR000467">
    <property type="entry name" value="G_patch_dom"/>
</dbReference>
<feature type="domain" description="G-patch" evidence="4">
    <location>
        <begin position="15"/>
        <end position="61"/>
    </location>
</feature>
<dbReference type="KEGG" id="sbi:8061454"/>
<evidence type="ECO:0000313" key="5">
    <source>
        <dbReference type="EMBL" id="KAG0553030.1"/>
    </source>
</evidence>
<organism evidence="5 6">
    <name type="scientific">Sorghum bicolor</name>
    <name type="common">Sorghum</name>
    <name type="synonym">Sorghum vulgare</name>
    <dbReference type="NCBI Taxonomy" id="4558"/>
    <lineage>
        <taxon>Eukaryota</taxon>
        <taxon>Viridiplantae</taxon>
        <taxon>Streptophyta</taxon>
        <taxon>Embryophyta</taxon>
        <taxon>Tracheophyta</taxon>
        <taxon>Spermatophyta</taxon>
        <taxon>Magnoliopsida</taxon>
        <taxon>Liliopsida</taxon>
        <taxon>Poales</taxon>
        <taxon>Poaceae</taxon>
        <taxon>PACMAD clade</taxon>
        <taxon>Panicoideae</taxon>
        <taxon>Andropogonodae</taxon>
        <taxon>Andropogoneae</taxon>
        <taxon>Sorghinae</taxon>
        <taxon>Sorghum</taxon>
    </lineage>
</organism>
<dbReference type="GO" id="GO:0090069">
    <property type="term" value="P:regulation of ribosome biogenesis"/>
    <property type="evidence" value="ECO:0007669"/>
    <property type="project" value="EnsemblPlants"/>
</dbReference>
<comment type="caution">
    <text evidence="5">The sequence shown here is derived from an EMBL/GenBank/DDBJ whole genome shotgun (WGS) entry which is preliminary data.</text>
</comment>
<dbReference type="EMBL" id="CM027680">
    <property type="protein sequence ID" value="KAG0553030.1"/>
    <property type="molecule type" value="Genomic_DNA"/>
</dbReference>
<dbReference type="OrthoDB" id="29523at2759"/>
<gene>
    <name evidence="5" type="ORF">BDA96_01G559900</name>
</gene>
<feature type="compositionally biased region" description="Acidic residues" evidence="3">
    <location>
        <begin position="263"/>
        <end position="285"/>
    </location>
</feature>
<dbReference type="PANTHER" id="PTHR23149:SF9">
    <property type="entry name" value="G PATCH DOMAIN-CONTAINING PROTEIN 4"/>
    <property type="match status" value="1"/>
</dbReference>
<protein>
    <recommendedName>
        <fullName evidence="4">G-patch domain-containing protein</fullName>
    </recommendedName>
</protein>
<comment type="subcellular location">
    <subcellularLocation>
        <location evidence="1">Nucleus</location>
    </subcellularLocation>
</comment>
<dbReference type="Gramene" id="EER95598">
    <property type="protein sequence ID" value="EER95598"/>
    <property type="gene ID" value="SORBI_3001G524400"/>
</dbReference>
<feature type="region of interest" description="Disordered" evidence="3">
    <location>
        <begin position="91"/>
        <end position="135"/>
    </location>
</feature>
<dbReference type="Pfam" id="PF01585">
    <property type="entry name" value="G-patch"/>
    <property type="match status" value="1"/>
</dbReference>
<dbReference type="InterPro" id="IPR050656">
    <property type="entry name" value="PINX1"/>
</dbReference>
<dbReference type="PANTHER" id="PTHR23149">
    <property type="entry name" value="G PATCH DOMAIN CONTAINING PROTEIN"/>
    <property type="match status" value="1"/>
</dbReference>
<evidence type="ECO:0000256" key="3">
    <source>
        <dbReference type="SAM" id="MobiDB-lite"/>
    </source>
</evidence>
<accession>A0A921V303</accession>
<dbReference type="GO" id="GO:0009637">
    <property type="term" value="P:response to blue light"/>
    <property type="evidence" value="ECO:0007669"/>
    <property type="project" value="EnsemblPlants"/>
</dbReference>
<reference evidence="5" key="2">
    <citation type="submission" date="2020-10" db="EMBL/GenBank/DDBJ databases">
        <authorList>
            <person name="Cooper E.A."/>
            <person name="Brenton Z.W."/>
            <person name="Flinn B.S."/>
            <person name="Jenkins J."/>
            <person name="Shu S."/>
            <person name="Flowers D."/>
            <person name="Luo F."/>
            <person name="Wang Y."/>
            <person name="Xia P."/>
            <person name="Barry K."/>
            <person name="Daum C."/>
            <person name="Lipzen A."/>
            <person name="Yoshinaga Y."/>
            <person name="Schmutz J."/>
            <person name="Saski C."/>
            <person name="Vermerris W."/>
            <person name="Kresovich S."/>
        </authorList>
    </citation>
    <scope>NUCLEOTIDE SEQUENCE</scope>
</reference>
<evidence type="ECO:0000256" key="2">
    <source>
        <dbReference type="ARBA" id="ARBA00023242"/>
    </source>
</evidence>
<evidence type="ECO:0000313" key="6">
    <source>
        <dbReference type="Proteomes" id="UP000807115"/>
    </source>
</evidence>
<evidence type="ECO:0000256" key="1">
    <source>
        <dbReference type="ARBA" id="ARBA00004123"/>
    </source>
</evidence>
<dbReference type="Proteomes" id="UP000807115">
    <property type="component" value="Chromosome 1"/>
</dbReference>
<proteinExistence type="predicted"/>
<dbReference type="PROSITE" id="PS50174">
    <property type="entry name" value="G_PATCH"/>
    <property type="match status" value="1"/>
</dbReference>
<dbReference type="GO" id="GO:0042127">
    <property type="term" value="P:regulation of cell population proliferation"/>
    <property type="evidence" value="ECO:0007669"/>
    <property type="project" value="EnsemblPlants"/>
</dbReference>
<feature type="region of interest" description="Disordered" evidence="3">
    <location>
        <begin position="257"/>
        <end position="303"/>
    </location>
</feature>
<dbReference type="InterPro" id="IPR058719">
    <property type="entry name" value="WHD_LYAR"/>
</dbReference>
<keyword evidence="2" id="KW-0539">Nucleus</keyword>
<evidence type="ECO:0000259" key="4">
    <source>
        <dbReference type="PROSITE" id="PS50174"/>
    </source>
</evidence>
<sequence>MAAPEAPSCYVGIARQSAAFRLMKQMGWEEGEGLGKDKQGIKGHVRVKNKQDTLGVGVDSPHNKWVYDTTQFDNILKKLKVQSANPIQEEVAAVKSDSPDVTPKEDKSAKAEVTKVTRPQGRYKKRERGKSVSSYSATDLQGILVRKNEDNSQVDQKLEPTCLDEPDPIICPDAVSQADDVNWWGHKFGFVTGGFLGAKSRKNKSSQKDPANVRQTFAEEDQENLYNLVQDKATSGKQGLGIKGLPMKVAGQRWKGNKTSFVDSDDDNSTQSDEYSEIEESDDKEEPISASESIDTDKNTEKELLVDARPKTKVKKLCKRILRQAPSQSMKLKDLKVAVEEHSNVVFSSFSCRREALLFLKKKLQGSRKFNVDGKKVHLVS</sequence>